<organism evidence="1 2">
    <name type="scientific">Diversispora epigaea</name>
    <dbReference type="NCBI Taxonomy" id="1348612"/>
    <lineage>
        <taxon>Eukaryota</taxon>
        <taxon>Fungi</taxon>
        <taxon>Fungi incertae sedis</taxon>
        <taxon>Mucoromycota</taxon>
        <taxon>Glomeromycotina</taxon>
        <taxon>Glomeromycetes</taxon>
        <taxon>Diversisporales</taxon>
        <taxon>Diversisporaceae</taxon>
        <taxon>Diversispora</taxon>
    </lineage>
</organism>
<reference evidence="1 2" key="1">
    <citation type="submission" date="2018-08" db="EMBL/GenBank/DDBJ databases">
        <title>Genome and evolution of the arbuscular mycorrhizal fungus Diversispora epigaea (formerly Glomus versiforme) and its bacterial endosymbionts.</title>
        <authorList>
            <person name="Sun X."/>
            <person name="Fei Z."/>
            <person name="Harrison M."/>
        </authorList>
    </citation>
    <scope>NUCLEOTIDE SEQUENCE [LARGE SCALE GENOMIC DNA]</scope>
    <source>
        <strain evidence="1 2">IT104</strain>
    </source>
</reference>
<gene>
    <name evidence="1" type="ORF">Glove_199g131</name>
</gene>
<name>A0A397IJV7_9GLOM</name>
<comment type="caution">
    <text evidence="1">The sequence shown here is derived from an EMBL/GenBank/DDBJ whole genome shotgun (WGS) entry which is preliminary data.</text>
</comment>
<dbReference type="EMBL" id="PQFF01000187">
    <property type="protein sequence ID" value="RHZ76289.1"/>
    <property type="molecule type" value="Genomic_DNA"/>
</dbReference>
<evidence type="ECO:0000313" key="2">
    <source>
        <dbReference type="Proteomes" id="UP000266861"/>
    </source>
</evidence>
<keyword evidence="2" id="KW-1185">Reference proteome</keyword>
<proteinExistence type="predicted"/>
<dbReference type="Proteomes" id="UP000266861">
    <property type="component" value="Unassembled WGS sequence"/>
</dbReference>
<protein>
    <submittedName>
        <fullName evidence="1">Uncharacterized protein</fullName>
    </submittedName>
</protein>
<sequence>MGFDMMDDAKLFILQNYYIDEEAKELGFKQLVPNLTHCTPIRKKTQEYLPSKIANPKIKEVIKTSNIVTVEKTTKNAKFQLSSNVAFQHEGGLIIQTGDSETEKELLEVIDNVCAWIEKYDKEQKYLLAQFGDEKITKKTKKKTAALQTNLKPTKNHKSVTSSNDLITSAQNITTNTNGKLKSVDPSVKRILDDSNNYVIDELTREDSDEKEDSDDDLGKMDKKYLTQKYDFTHLVELVYVH</sequence>
<dbReference type="AlphaFoldDB" id="A0A397IJV7"/>
<evidence type="ECO:0000313" key="1">
    <source>
        <dbReference type="EMBL" id="RHZ76289.1"/>
    </source>
</evidence>
<accession>A0A397IJV7</accession>